<dbReference type="InterPro" id="IPR051120">
    <property type="entry name" value="ABC_AA/LPS_Transport"/>
</dbReference>
<organism evidence="5 6">
    <name type="scientific">Cloacibacillus evryensis</name>
    <dbReference type="NCBI Taxonomy" id="508460"/>
    <lineage>
        <taxon>Bacteria</taxon>
        <taxon>Thermotogati</taxon>
        <taxon>Synergistota</taxon>
        <taxon>Synergistia</taxon>
        <taxon>Synergistales</taxon>
        <taxon>Synergistaceae</taxon>
        <taxon>Cloacibacillus</taxon>
    </lineage>
</organism>
<dbReference type="SUPFAM" id="SSF52540">
    <property type="entry name" value="P-loop containing nucleoside triphosphate hydrolases"/>
    <property type="match status" value="1"/>
</dbReference>
<gene>
    <name evidence="5" type="primary">lptB</name>
    <name evidence="5" type="ORF">NE630_03585</name>
</gene>
<keyword evidence="1" id="KW-0813">Transport</keyword>
<comment type="caution">
    <text evidence="5">The sequence shown here is derived from an EMBL/GenBank/DDBJ whole genome shotgun (WGS) entry which is preliminary data.</text>
</comment>
<dbReference type="GO" id="GO:0055085">
    <property type="term" value="P:transmembrane transport"/>
    <property type="evidence" value="ECO:0007669"/>
    <property type="project" value="InterPro"/>
</dbReference>
<dbReference type="InterPro" id="IPR027417">
    <property type="entry name" value="P-loop_NTPase"/>
</dbReference>
<dbReference type="InterPro" id="IPR003439">
    <property type="entry name" value="ABC_transporter-like_ATP-bd"/>
</dbReference>
<proteinExistence type="predicted"/>
<protein>
    <submittedName>
        <fullName evidence="5">LPS export ABC transporter ATP-binding protein</fullName>
    </submittedName>
</protein>
<dbReference type="Proteomes" id="UP001205919">
    <property type="component" value="Unassembled WGS sequence"/>
</dbReference>
<evidence type="ECO:0000256" key="2">
    <source>
        <dbReference type="ARBA" id="ARBA00022741"/>
    </source>
</evidence>
<dbReference type="SMART" id="SM00382">
    <property type="entry name" value="AAA"/>
    <property type="match status" value="1"/>
</dbReference>
<name>A0AAW5K2Z3_9BACT</name>
<dbReference type="GO" id="GO:0005524">
    <property type="term" value="F:ATP binding"/>
    <property type="evidence" value="ECO:0007669"/>
    <property type="project" value="UniProtKB-KW"/>
</dbReference>
<accession>A0AAW5K2Z3</accession>
<keyword evidence="2" id="KW-0547">Nucleotide-binding</keyword>
<dbReference type="AlphaFoldDB" id="A0AAW5K2Z3"/>
<dbReference type="PROSITE" id="PS50893">
    <property type="entry name" value="ABC_TRANSPORTER_2"/>
    <property type="match status" value="1"/>
</dbReference>
<dbReference type="GO" id="GO:0043190">
    <property type="term" value="C:ATP-binding cassette (ABC) transporter complex"/>
    <property type="evidence" value="ECO:0007669"/>
    <property type="project" value="InterPro"/>
</dbReference>
<dbReference type="RefSeq" id="WP_008711172.1">
    <property type="nucleotide sequence ID" value="NZ_CABKQM010000007.1"/>
</dbReference>
<dbReference type="PANTHER" id="PTHR45772:SF10">
    <property type="entry name" value="LIPOPOLYSACCHARIDE EXPORT SYSTEM ATP-BINDING PROTEIN LPTB"/>
    <property type="match status" value="1"/>
</dbReference>
<dbReference type="FunFam" id="3.40.50.300:FF:000151">
    <property type="entry name" value="Lipopolysaccharide ABC transporter ATP-binding protein"/>
    <property type="match status" value="1"/>
</dbReference>
<keyword evidence="6" id="KW-1185">Reference proteome</keyword>
<dbReference type="InterPro" id="IPR030921">
    <property type="entry name" value="LPS_export_LptB"/>
</dbReference>
<sequence length="249" mass="27847">MSQPIEEKAATLLRAEKLVKAFGGRRVVNEVSVEIKKGEIIGLLGPNGAGKSTTFYMIVGRILPDSGCVWLGDTQLSDQPMYQRARAGIGYLPQEASVFRSLTVRQNLDLVLEESGVPRDVRGDKISRLLKEYGLSHLEDTKAVSLSGGERRRVEIARCLALEPLFILLDEPFSGIDPIAVADLQSIIRELKERGYGILLTDHNVRETLSITDRAYLIYEGKVFLEGKPDYITENKDARKFYLGEDFSW</sequence>
<evidence type="ECO:0000259" key="4">
    <source>
        <dbReference type="PROSITE" id="PS50893"/>
    </source>
</evidence>
<dbReference type="PROSITE" id="PS00211">
    <property type="entry name" value="ABC_TRANSPORTER_1"/>
    <property type="match status" value="1"/>
</dbReference>
<evidence type="ECO:0000313" key="5">
    <source>
        <dbReference type="EMBL" id="MCQ4813505.1"/>
    </source>
</evidence>
<dbReference type="GeneID" id="95755867"/>
<dbReference type="InterPro" id="IPR017871">
    <property type="entry name" value="ABC_transporter-like_CS"/>
</dbReference>
<feature type="domain" description="ABC transporter" evidence="4">
    <location>
        <begin position="13"/>
        <end position="245"/>
    </location>
</feature>
<dbReference type="Pfam" id="PF00005">
    <property type="entry name" value="ABC_tran"/>
    <property type="match status" value="1"/>
</dbReference>
<dbReference type="GO" id="GO:0016887">
    <property type="term" value="F:ATP hydrolysis activity"/>
    <property type="evidence" value="ECO:0007669"/>
    <property type="project" value="InterPro"/>
</dbReference>
<evidence type="ECO:0000256" key="3">
    <source>
        <dbReference type="ARBA" id="ARBA00022840"/>
    </source>
</evidence>
<evidence type="ECO:0000256" key="1">
    <source>
        <dbReference type="ARBA" id="ARBA00022448"/>
    </source>
</evidence>
<dbReference type="PANTHER" id="PTHR45772">
    <property type="entry name" value="CONSERVED COMPONENT OF ABC TRANSPORTER FOR NATURAL AMINO ACIDS-RELATED"/>
    <property type="match status" value="1"/>
</dbReference>
<dbReference type="Gene3D" id="3.40.50.300">
    <property type="entry name" value="P-loop containing nucleotide triphosphate hydrolases"/>
    <property type="match status" value="1"/>
</dbReference>
<reference evidence="5 6" key="1">
    <citation type="submission" date="2022-06" db="EMBL/GenBank/DDBJ databases">
        <title>Isolation of gut microbiota from human fecal samples.</title>
        <authorList>
            <person name="Pamer E.G."/>
            <person name="Barat B."/>
            <person name="Waligurski E."/>
            <person name="Medina S."/>
            <person name="Paddock L."/>
            <person name="Mostad J."/>
        </authorList>
    </citation>
    <scope>NUCLEOTIDE SEQUENCE [LARGE SCALE GENOMIC DNA]</scope>
    <source>
        <strain evidence="5 6">DFI.9.90</strain>
    </source>
</reference>
<evidence type="ECO:0000313" key="6">
    <source>
        <dbReference type="Proteomes" id="UP001205919"/>
    </source>
</evidence>
<keyword evidence="3 5" id="KW-0067">ATP-binding</keyword>
<dbReference type="EMBL" id="JANFYT010000006">
    <property type="protein sequence ID" value="MCQ4813505.1"/>
    <property type="molecule type" value="Genomic_DNA"/>
</dbReference>
<dbReference type="InterPro" id="IPR003593">
    <property type="entry name" value="AAA+_ATPase"/>
</dbReference>
<dbReference type="NCBIfam" id="TIGR04406">
    <property type="entry name" value="LPS_export_lptB"/>
    <property type="match status" value="1"/>
</dbReference>
<dbReference type="CDD" id="cd03218">
    <property type="entry name" value="ABC_YhbG"/>
    <property type="match status" value="1"/>
</dbReference>